<dbReference type="Gene3D" id="3.30.900.20">
    <property type="match status" value="1"/>
</dbReference>
<reference evidence="1 2" key="1">
    <citation type="submission" date="2023-09" db="EMBL/GenBank/DDBJ databases">
        <title>Genomes of two closely related lineages of the louse Polyplax serrata with different host specificities.</title>
        <authorList>
            <person name="Martinu J."/>
            <person name="Tarabai H."/>
            <person name="Stefka J."/>
            <person name="Hypsa V."/>
        </authorList>
    </citation>
    <scope>NUCLEOTIDE SEQUENCE [LARGE SCALE GENOMIC DNA]</scope>
    <source>
        <strain evidence="1">98ZLc_SE</strain>
    </source>
</reference>
<protein>
    <submittedName>
        <fullName evidence="1">Uncharacterized protein</fullName>
    </submittedName>
</protein>
<dbReference type="InterPro" id="IPR009511">
    <property type="entry name" value="MAD1/Cdc20-bound-Mad2-bd"/>
</dbReference>
<dbReference type="EMBL" id="JAWJWF010000003">
    <property type="protein sequence ID" value="KAK6635259.1"/>
    <property type="molecule type" value="Genomic_DNA"/>
</dbReference>
<evidence type="ECO:0000313" key="1">
    <source>
        <dbReference type="EMBL" id="KAK6635259.1"/>
    </source>
</evidence>
<dbReference type="PANTHER" id="PTHR15681:SF1">
    <property type="entry name" value="MAD2L1-BINDING PROTEIN"/>
    <property type="match status" value="1"/>
</dbReference>
<keyword evidence="2" id="KW-1185">Reference proteome</keyword>
<dbReference type="Pfam" id="PF06581">
    <property type="entry name" value="p31comet"/>
    <property type="match status" value="1"/>
</dbReference>
<organism evidence="1 2">
    <name type="scientific">Polyplax serrata</name>
    <name type="common">Common mouse louse</name>
    <dbReference type="NCBI Taxonomy" id="468196"/>
    <lineage>
        <taxon>Eukaryota</taxon>
        <taxon>Metazoa</taxon>
        <taxon>Ecdysozoa</taxon>
        <taxon>Arthropoda</taxon>
        <taxon>Hexapoda</taxon>
        <taxon>Insecta</taxon>
        <taxon>Pterygota</taxon>
        <taxon>Neoptera</taxon>
        <taxon>Paraneoptera</taxon>
        <taxon>Psocodea</taxon>
        <taxon>Troctomorpha</taxon>
        <taxon>Phthiraptera</taxon>
        <taxon>Anoplura</taxon>
        <taxon>Polyplacidae</taxon>
        <taxon>Polyplax</taxon>
    </lineage>
</organism>
<gene>
    <name evidence="1" type="ORF">RUM44_000510</name>
</gene>
<evidence type="ECO:0000313" key="2">
    <source>
        <dbReference type="Proteomes" id="UP001359485"/>
    </source>
</evidence>
<dbReference type="InterPro" id="IPR053729">
    <property type="entry name" value="MAD2L1BP_domain_sf"/>
</dbReference>
<sequence>MNSTVSASDSCTIETELKDILTIDSCTTLVAELIKFILYRKQQLPYTFDRLKYLITKKNSKEMQESASSVPSSVERQFKIAENGLETLELLFEKTREELADSKKGCISEVALLFGSTPMTPKQVYIIHLPKLCLDHLAKNHPERKHLVHLLQSVILSNNLSAMLTKPMSPTNMYLFIKKHRNCELGNESDLNQWFIPKNSYQIPRSGQHFHIKFNHPNSHTQNCTCGGFSIYSEATGASLIPKILEHKPEIDVELEEEDNCWYQADRIFKGFTDVYINGVSVADLWLR</sequence>
<accession>A0ABR1B5P8</accession>
<name>A0ABR1B5P8_POLSC</name>
<proteinExistence type="predicted"/>
<dbReference type="PANTHER" id="PTHR15681">
    <property type="entry name" value="MAD2L1-BINDING PROTEIN"/>
    <property type="match status" value="1"/>
</dbReference>
<dbReference type="Proteomes" id="UP001359485">
    <property type="component" value="Unassembled WGS sequence"/>
</dbReference>
<comment type="caution">
    <text evidence="1">The sequence shown here is derived from an EMBL/GenBank/DDBJ whole genome shotgun (WGS) entry which is preliminary data.</text>
</comment>